<organism evidence="14 15">
    <name type="scientific">Actomonas aquatica</name>
    <dbReference type="NCBI Taxonomy" id="2866162"/>
    <lineage>
        <taxon>Bacteria</taxon>
        <taxon>Pseudomonadati</taxon>
        <taxon>Verrucomicrobiota</taxon>
        <taxon>Opitutia</taxon>
        <taxon>Opitutales</taxon>
        <taxon>Opitutaceae</taxon>
        <taxon>Actomonas</taxon>
    </lineage>
</organism>
<dbReference type="Gene3D" id="3.30.450.20">
    <property type="entry name" value="PAS domain"/>
    <property type="match status" value="1"/>
</dbReference>
<evidence type="ECO:0000256" key="9">
    <source>
        <dbReference type="PROSITE-ProRule" id="PRU00169"/>
    </source>
</evidence>
<dbReference type="NCBIfam" id="TIGR00229">
    <property type="entry name" value="sensory_box"/>
    <property type="match status" value="1"/>
</dbReference>
<dbReference type="InterPro" id="IPR003661">
    <property type="entry name" value="HisK_dim/P_dom"/>
</dbReference>
<evidence type="ECO:0000259" key="10">
    <source>
        <dbReference type="PROSITE" id="PS50109"/>
    </source>
</evidence>
<dbReference type="InterPro" id="IPR000700">
    <property type="entry name" value="PAS-assoc_C"/>
</dbReference>
<dbReference type="InterPro" id="IPR001789">
    <property type="entry name" value="Sig_transdc_resp-reg_receiver"/>
</dbReference>
<dbReference type="Gene3D" id="3.40.50.2300">
    <property type="match status" value="1"/>
</dbReference>
<evidence type="ECO:0000256" key="5">
    <source>
        <dbReference type="ARBA" id="ARBA00022741"/>
    </source>
</evidence>
<keyword evidence="15" id="KW-1185">Reference proteome</keyword>
<dbReference type="InterPro" id="IPR000014">
    <property type="entry name" value="PAS"/>
</dbReference>
<dbReference type="PROSITE" id="PS50112">
    <property type="entry name" value="PAS"/>
    <property type="match status" value="1"/>
</dbReference>
<dbReference type="SUPFAM" id="SSF55874">
    <property type="entry name" value="ATPase domain of HSP90 chaperone/DNA topoisomerase II/histidine kinase"/>
    <property type="match status" value="1"/>
</dbReference>
<feature type="modified residue" description="4-aspartylphosphate" evidence="9">
    <location>
        <position position="436"/>
    </location>
</feature>
<dbReference type="Gene3D" id="1.10.287.130">
    <property type="match status" value="1"/>
</dbReference>
<evidence type="ECO:0000256" key="1">
    <source>
        <dbReference type="ARBA" id="ARBA00000085"/>
    </source>
</evidence>
<dbReference type="PANTHER" id="PTHR43065">
    <property type="entry name" value="SENSOR HISTIDINE KINASE"/>
    <property type="match status" value="1"/>
</dbReference>
<dbReference type="PROSITE" id="PS50113">
    <property type="entry name" value="PAC"/>
    <property type="match status" value="1"/>
</dbReference>
<proteinExistence type="predicted"/>
<evidence type="ECO:0000313" key="14">
    <source>
        <dbReference type="EMBL" id="WRQ88856.1"/>
    </source>
</evidence>
<dbReference type="InterPro" id="IPR013767">
    <property type="entry name" value="PAS_fold"/>
</dbReference>
<keyword evidence="4" id="KW-0808">Transferase</keyword>
<dbReference type="SMART" id="SM00086">
    <property type="entry name" value="PAC"/>
    <property type="match status" value="1"/>
</dbReference>
<dbReference type="InterPro" id="IPR001610">
    <property type="entry name" value="PAC"/>
</dbReference>
<evidence type="ECO:0000256" key="3">
    <source>
        <dbReference type="ARBA" id="ARBA00022553"/>
    </source>
</evidence>
<dbReference type="SMART" id="SM00448">
    <property type="entry name" value="REC"/>
    <property type="match status" value="1"/>
</dbReference>
<gene>
    <name evidence="14" type="ORF">K1X11_005525</name>
</gene>
<dbReference type="SUPFAM" id="SSF52172">
    <property type="entry name" value="CheY-like"/>
    <property type="match status" value="1"/>
</dbReference>
<feature type="domain" description="Histidine kinase" evidence="10">
    <location>
        <begin position="141"/>
        <end position="363"/>
    </location>
</feature>
<dbReference type="InterPro" id="IPR005467">
    <property type="entry name" value="His_kinase_dom"/>
</dbReference>
<keyword evidence="5" id="KW-0547">Nucleotide-binding</keyword>
<dbReference type="Gene3D" id="3.30.565.10">
    <property type="entry name" value="Histidine kinase-like ATPase, C-terminal domain"/>
    <property type="match status" value="1"/>
</dbReference>
<evidence type="ECO:0000256" key="4">
    <source>
        <dbReference type="ARBA" id="ARBA00022679"/>
    </source>
</evidence>
<evidence type="ECO:0000259" key="13">
    <source>
        <dbReference type="PROSITE" id="PS50113"/>
    </source>
</evidence>
<dbReference type="SUPFAM" id="SSF55785">
    <property type="entry name" value="PYP-like sensor domain (PAS domain)"/>
    <property type="match status" value="1"/>
</dbReference>
<comment type="catalytic activity">
    <reaction evidence="1">
        <text>ATP + protein L-histidine = ADP + protein N-phospho-L-histidine.</text>
        <dbReference type="EC" id="2.7.13.3"/>
    </reaction>
</comment>
<dbReference type="PANTHER" id="PTHR43065:SF42">
    <property type="entry name" value="TWO-COMPONENT SENSOR PPRA"/>
    <property type="match status" value="1"/>
</dbReference>
<keyword evidence="3 9" id="KW-0597">Phosphoprotein</keyword>
<dbReference type="InterPro" id="IPR035965">
    <property type="entry name" value="PAS-like_dom_sf"/>
</dbReference>
<dbReference type="InterPro" id="IPR036890">
    <property type="entry name" value="HATPase_C_sf"/>
</dbReference>
<protein>
    <recommendedName>
        <fullName evidence="2">histidine kinase</fullName>
        <ecNumber evidence="2">2.7.13.3</ecNumber>
    </recommendedName>
</protein>
<evidence type="ECO:0000256" key="2">
    <source>
        <dbReference type="ARBA" id="ARBA00012438"/>
    </source>
</evidence>
<dbReference type="PRINTS" id="PR00344">
    <property type="entry name" value="BCTRLSENSOR"/>
</dbReference>
<name>A0ABZ1CAZ5_9BACT</name>
<dbReference type="EC" id="2.7.13.3" evidence="2"/>
<reference evidence="14 15" key="2">
    <citation type="submission" date="2023-12" db="EMBL/GenBank/DDBJ databases">
        <title>Description of an unclassified Opitutus bacterium of Verrucomicrobiota.</title>
        <authorList>
            <person name="Zhang D.-F."/>
        </authorList>
    </citation>
    <scope>NUCLEOTIDE SEQUENCE [LARGE SCALE GENOMIC DNA]</scope>
    <source>
        <strain evidence="14 15">WL0086</strain>
    </source>
</reference>
<dbReference type="Proteomes" id="UP000738431">
    <property type="component" value="Chromosome"/>
</dbReference>
<dbReference type="PROSITE" id="PS50109">
    <property type="entry name" value="HIS_KIN"/>
    <property type="match status" value="1"/>
</dbReference>
<accession>A0ABZ1CAZ5</accession>
<evidence type="ECO:0000313" key="15">
    <source>
        <dbReference type="Proteomes" id="UP000738431"/>
    </source>
</evidence>
<dbReference type="Pfam" id="PF00512">
    <property type="entry name" value="HisKA"/>
    <property type="match status" value="1"/>
</dbReference>
<dbReference type="InterPro" id="IPR004358">
    <property type="entry name" value="Sig_transdc_His_kin-like_C"/>
</dbReference>
<keyword evidence="6" id="KW-0418">Kinase</keyword>
<keyword evidence="7 14" id="KW-0067">ATP-binding</keyword>
<dbReference type="EMBL" id="CP139781">
    <property type="protein sequence ID" value="WRQ88856.1"/>
    <property type="molecule type" value="Genomic_DNA"/>
</dbReference>
<dbReference type="InterPro" id="IPR036097">
    <property type="entry name" value="HisK_dim/P_sf"/>
</dbReference>
<dbReference type="SUPFAM" id="SSF47384">
    <property type="entry name" value="Homodimeric domain of signal transducing histidine kinase"/>
    <property type="match status" value="1"/>
</dbReference>
<dbReference type="InterPro" id="IPR011006">
    <property type="entry name" value="CheY-like_superfamily"/>
</dbReference>
<feature type="domain" description="PAC" evidence="13">
    <location>
        <begin position="75"/>
        <end position="128"/>
    </location>
</feature>
<dbReference type="RefSeq" id="WP_221033101.1">
    <property type="nucleotide sequence ID" value="NZ_CP139781.1"/>
</dbReference>
<dbReference type="Pfam" id="PF02518">
    <property type="entry name" value="HATPase_c"/>
    <property type="match status" value="1"/>
</dbReference>
<dbReference type="SMART" id="SM00388">
    <property type="entry name" value="HisKA"/>
    <property type="match status" value="1"/>
</dbReference>
<dbReference type="SMART" id="SM00091">
    <property type="entry name" value="PAS"/>
    <property type="match status" value="1"/>
</dbReference>
<feature type="domain" description="Response regulatory" evidence="11">
    <location>
        <begin position="384"/>
        <end position="501"/>
    </location>
</feature>
<evidence type="ECO:0000259" key="12">
    <source>
        <dbReference type="PROSITE" id="PS50112"/>
    </source>
</evidence>
<evidence type="ECO:0000256" key="8">
    <source>
        <dbReference type="ARBA" id="ARBA00023012"/>
    </source>
</evidence>
<dbReference type="SMART" id="SM00387">
    <property type="entry name" value="HATPase_c"/>
    <property type="match status" value="1"/>
</dbReference>
<dbReference type="CDD" id="cd00130">
    <property type="entry name" value="PAS"/>
    <property type="match status" value="1"/>
</dbReference>
<evidence type="ECO:0000259" key="11">
    <source>
        <dbReference type="PROSITE" id="PS50110"/>
    </source>
</evidence>
<keyword evidence="8" id="KW-0902">Two-component regulatory system</keyword>
<dbReference type="PROSITE" id="PS50110">
    <property type="entry name" value="RESPONSE_REGULATORY"/>
    <property type="match status" value="1"/>
</dbReference>
<evidence type="ECO:0000256" key="6">
    <source>
        <dbReference type="ARBA" id="ARBA00022777"/>
    </source>
</evidence>
<dbReference type="Pfam" id="PF00072">
    <property type="entry name" value="Response_reg"/>
    <property type="match status" value="1"/>
</dbReference>
<feature type="domain" description="PAS" evidence="12">
    <location>
        <begin position="1"/>
        <end position="37"/>
    </location>
</feature>
<dbReference type="Pfam" id="PF00989">
    <property type="entry name" value="PAS"/>
    <property type="match status" value="1"/>
</dbReference>
<reference evidence="14 15" key="1">
    <citation type="submission" date="2021-08" db="EMBL/GenBank/DDBJ databases">
        <authorList>
            <person name="Zhang D."/>
            <person name="Zhang A."/>
            <person name="Wang L."/>
        </authorList>
    </citation>
    <scope>NUCLEOTIDE SEQUENCE [LARGE SCALE GENOMIC DNA]</scope>
    <source>
        <strain evidence="14 15">WL0086</strain>
    </source>
</reference>
<dbReference type="GO" id="GO:0005524">
    <property type="term" value="F:ATP binding"/>
    <property type="evidence" value="ECO:0007669"/>
    <property type="project" value="UniProtKB-KW"/>
</dbReference>
<sequence length="506" mass="55575">MERYESIVENAVEGIFQSTPDGRFLLVNPALARLYGYDSPASLVQSIDDISRSVYADPSVREEFVRLMEQKGEVRGMEYQVQRKDGSLIWISEHARVVRDPKTSKLLYFEGFIEDITERKQIEAQLRQAQKMDAIGRLAGGVAHDFNNILTALVGYSEILRTLVPEGPAKTYLDAMMDGSQRAAALCRQLLILSRRHAVLPQVLDLNRVVQDMQKLLGRLITENIVLETSLADETLSIRADATQIEQVILNLVVNARDAMPNGGLLGISTRRIQIPDADTPPMIGLADGDYVEVAVRDNGTGMSAEVQSKLFEPFFTTKSEGKGTGLGLATCYNIIQQNRGQILVGSELGQGTTVRFFLPLVPEAPPSRHPFVDGGGGPTGDETVLVVEDDGTIRNLTSIVLEGLGYRVLTAENGAQGLEMAKQFGCRQIDLLVADVIMPQMDGRELAYWLRLVAPEMKVLFISGYTDRAAFSTGTLGKGMGFMQKPFGPAALSRRVREILDEPVA</sequence>
<dbReference type="InterPro" id="IPR003594">
    <property type="entry name" value="HATPase_dom"/>
</dbReference>
<evidence type="ECO:0000256" key="7">
    <source>
        <dbReference type="ARBA" id="ARBA00022840"/>
    </source>
</evidence>
<dbReference type="CDD" id="cd00082">
    <property type="entry name" value="HisKA"/>
    <property type="match status" value="1"/>
</dbReference>